<dbReference type="SUPFAM" id="SSF56436">
    <property type="entry name" value="C-type lectin-like"/>
    <property type="match status" value="2"/>
</dbReference>
<evidence type="ECO:0000313" key="3">
    <source>
        <dbReference type="Proteomes" id="UP000595437"/>
    </source>
</evidence>
<dbReference type="EMBL" id="CP045903">
    <property type="protein sequence ID" value="QQP39466.1"/>
    <property type="molecule type" value="Genomic_DNA"/>
</dbReference>
<keyword evidence="3" id="KW-1185">Reference proteome</keyword>
<reference evidence="3" key="1">
    <citation type="submission" date="2021-01" db="EMBL/GenBank/DDBJ databases">
        <title>Caligus Genome Assembly.</title>
        <authorList>
            <person name="Gallardo-Escarate C."/>
        </authorList>
    </citation>
    <scope>NUCLEOTIDE SEQUENCE [LARGE SCALE GENOMIC DNA]</scope>
</reference>
<proteinExistence type="predicted"/>
<dbReference type="Proteomes" id="UP000595437">
    <property type="component" value="Chromosome 14"/>
</dbReference>
<accession>A0A7T8GXP3</accession>
<dbReference type="InterPro" id="IPR016186">
    <property type="entry name" value="C-type_lectin-like/link_sf"/>
</dbReference>
<feature type="non-terminal residue" evidence="2">
    <location>
        <position position="154"/>
    </location>
</feature>
<dbReference type="InterPro" id="IPR001304">
    <property type="entry name" value="C-type_lectin-like"/>
</dbReference>
<feature type="domain" description="C-type lectin" evidence="1">
    <location>
        <begin position="1"/>
        <end position="78"/>
    </location>
</feature>
<dbReference type="InterPro" id="IPR016187">
    <property type="entry name" value="CTDL_fold"/>
</dbReference>
<dbReference type="Pfam" id="PF00059">
    <property type="entry name" value="Lectin_C"/>
    <property type="match status" value="1"/>
</dbReference>
<organism evidence="2 3">
    <name type="scientific">Caligus rogercresseyi</name>
    <name type="common">Sea louse</name>
    <dbReference type="NCBI Taxonomy" id="217165"/>
    <lineage>
        <taxon>Eukaryota</taxon>
        <taxon>Metazoa</taxon>
        <taxon>Ecdysozoa</taxon>
        <taxon>Arthropoda</taxon>
        <taxon>Crustacea</taxon>
        <taxon>Multicrustacea</taxon>
        <taxon>Hexanauplia</taxon>
        <taxon>Copepoda</taxon>
        <taxon>Siphonostomatoida</taxon>
        <taxon>Caligidae</taxon>
        <taxon>Caligus</taxon>
    </lineage>
</organism>
<dbReference type="CDD" id="cd00037">
    <property type="entry name" value="CLECT"/>
    <property type="match status" value="1"/>
</dbReference>
<evidence type="ECO:0000259" key="1">
    <source>
        <dbReference type="PROSITE" id="PS50041"/>
    </source>
</evidence>
<gene>
    <name evidence="2" type="ORF">FKW44_020356</name>
</gene>
<feature type="non-terminal residue" evidence="2">
    <location>
        <position position="1"/>
    </location>
</feature>
<dbReference type="PROSITE" id="PS50041">
    <property type="entry name" value="C_TYPE_LECTIN_2"/>
    <property type="match status" value="1"/>
</dbReference>
<sequence>LLNITLSFLLHGINQPVWLGLEEHGGKLLWNGVPEDPFSEFSNWVGVPPSGKDMCALTLADGNWTSIHCRDRQSSICQYAAHEPINTEFTDLLSHDEPREEELFCPYPYLMAGQYCYRLVNWHDANFFEAKEICSRYGEYLASFQKYIHERSIM</sequence>
<dbReference type="AlphaFoldDB" id="A0A7T8GXP3"/>
<protein>
    <recommendedName>
        <fullName evidence="1">C-type lectin domain-containing protein</fullName>
    </recommendedName>
</protein>
<name>A0A7T8GXP3_CALRO</name>
<evidence type="ECO:0000313" key="2">
    <source>
        <dbReference type="EMBL" id="QQP39466.1"/>
    </source>
</evidence>
<dbReference type="Gene3D" id="3.10.100.10">
    <property type="entry name" value="Mannose-Binding Protein A, subunit A"/>
    <property type="match status" value="1"/>
</dbReference>